<keyword evidence="1" id="KW-0472">Membrane</keyword>
<evidence type="ECO:0000313" key="2">
    <source>
        <dbReference type="EMBL" id="OSP89693.1"/>
    </source>
</evidence>
<reference evidence="2 3" key="1">
    <citation type="submission" date="2017-04" db="EMBL/GenBank/DDBJ databases">
        <title>The genome sequence of Weissella cibaria isolated from wild Drosophila.</title>
        <authorList>
            <person name="Ricks N.J."/>
            <person name="Carroll C."/>
            <person name="Walters A."/>
            <person name="Newell P.D."/>
            <person name="Chaston J.M."/>
        </authorList>
    </citation>
    <scope>NUCLEOTIDE SEQUENCE [LARGE SCALE GENOMIC DNA]</scope>
    <source>
        <strain evidence="2 3">DmW_103</strain>
    </source>
</reference>
<comment type="caution">
    <text evidence="2">The sequence shown here is derived from an EMBL/GenBank/DDBJ whole genome shotgun (WGS) entry which is preliminary data.</text>
</comment>
<accession>A0A1X4JM09</accession>
<keyword evidence="1" id="KW-1133">Transmembrane helix</keyword>
<sequence length="186" mass="21479">MPKTLIENHTSLEEENKKKKKRFIWFWLILIILAGIAGGTFFYYHRAEHTSKSQVVSGDFLPKKKDARDMTDAELGKYAQKAVDDSKFQLEINPSSIINYDTQSGYIGIKNPKTNAYPINVTFFTQNRKKIYSSGAIEPGQEVTNGKLTEKIQRGKYEIRARFDIYDNKTREKRGQQFAIVNMIVQ</sequence>
<dbReference type="EMBL" id="NDXJ01000005">
    <property type="protein sequence ID" value="OSP89693.1"/>
    <property type="molecule type" value="Genomic_DNA"/>
</dbReference>
<evidence type="ECO:0000313" key="3">
    <source>
        <dbReference type="Proteomes" id="UP000193588"/>
    </source>
</evidence>
<dbReference type="RefSeq" id="WP_085638083.1">
    <property type="nucleotide sequence ID" value="NZ_NDXJ01000005.1"/>
</dbReference>
<dbReference type="Proteomes" id="UP000193588">
    <property type="component" value="Unassembled WGS sequence"/>
</dbReference>
<organism evidence="2 3">
    <name type="scientific">Weissella cibaria</name>
    <dbReference type="NCBI Taxonomy" id="137591"/>
    <lineage>
        <taxon>Bacteria</taxon>
        <taxon>Bacillati</taxon>
        <taxon>Bacillota</taxon>
        <taxon>Bacilli</taxon>
        <taxon>Lactobacillales</taxon>
        <taxon>Lactobacillaceae</taxon>
        <taxon>Weissella</taxon>
    </lineage>
</organism>
<dbReference type="AlphaFoldDB" id="A0A1X4JM09"/>
<feature type="transmembrane region" description="Helical" evidence="1">
    <location>
        <begin position="23"/>
        <end position="44"/>
    </location>
</feature>
<name>A0A1X4JM09_9LACO</name>
<proteinExistence type="predicted"/>
<gene>
    <name evidence="2" type="ORF">B9D04_04000</name>
</gene>
<evidence type="ECO:0000256" key="1">
    <source>
        <dbReference type="SAM" id="Phobius"/>
    </source>
</evidence>
<keyword evidence="1" id="KW-0812">Transmembrane</keyword>
<protein>
    <submittedName>
        <fullName evidence="2">Uncharacterized protein</fullName>
    </submittedName>
</protein>